<dbReference type="EMBL" id="FQZV01000015">
    <property type="protein sequence ID" value="SHJ14727.1"/>
    <property type="molecule type" value="Genomic_DNA"/>
</dbReference>
<evidence type="ECO:0000313" key="5">
    <source>
        <dbReference type="Proteomes" id="UP000184536"/>
    </source>
</evidence>
<dbReference type="InterPro" id="IPR029039">
    <property type="entry name" value="Flavoprotein-like_sf"/>
</dbReference>
<name>A0A1M6GXT2_9FIRM</name>
<feature type="domain" description="NADPH-dependent FMN reductase-like" evidence="3">
    <location>
        <begin position="1"/>
        <end position="109"/>
    </location>
</feature>
<dbReference type="PANTHER" id="PTHR43278">
    <property type="entry name" value="NAD(P)H-DEPENDENT FMN-CONTAINING OXIDOREDUCTASE YWQN-RELATED"/>
    <property type="match status" value="1"/>
</dbReference>
<dbReference type="RefSeq" id="WP_110940626.1">
    <property type="nucleotide sequence ID" value="NZ_FQZV01000015.1"/>
</dbReference>
<dbReference type="GO" id="GO:0016491">
    <property type="term" value="F:oxidoreductase activity"/>
    <property type="evidence" value="ECO:0007669"/>
    <property type="project" value="InterPro"/>
</dbReference>
<keyword evidence="2" id="KW-0288">FMN</keyword>
<dbReference type="InterPro" id="IPR005025">
    <property type="entry name" value="FMN_Rdtase-like_dom"/>
</dbReference>
<dbReference type="AlphaFoldDB" id="A0A1M6GXT2"/>
<dbReference type="PANTHER" id="PTHR43278:SF2">
    <property type="entry name" value="IRON-SULFUR FLAVOPROTEIN"/>
    <property type="match status" value="1"/>
</dbReference>
<keyword evidence="5" id="KW-1185">Reference proteome</keyword>
<keyword evidence="1" id="KW-0285">Flavoprotein</keyword>
<reference evidence="5" key="1">
    <citation type="submission" date="2016-11" db="EMBL/GenBank/DDBJ databases">
        <authorList>
            <person name="Varghese N."/>
            <person name="Submissions S."/>
        </authorList>
    </citation>
    <scope>NUCLEOTIDE SEQUENCE [LARGE SCALE GENOMIC DNA]</scope>
    <source>
        <strain evidence="5">DSM 17957</strain>
    </source>
</reference>
<evidence type="ECO:0000259" key="3">
    <source>
        <dbReference type="Pfam" id="PF03358"/>
    </source>
</evidence>
<dbReference type="STRING" id="1121919.SAMN02745975_01395"/>
<evidence type="ECO:0000256" key="1">
    <source>
        <dbReference type="ARBA" id="ARBA00022630"/>
    </source>
</evidence>
<evidence type="ECO:0000313" key="4">
    <source>
        <dbReference type="EMBL" id="SHJ14727.1"/>
    </source>
</evidence>
<dbReference type="Pfam" id="PF03358">
    <property type="entry name" value="FMN_red"/>
    <property type="match status" value="1"/>
</dbReference>
<gene>
    <name evidence="4" type="ORF">SAMN02745975_01395</name>
</gene>
<dbReference type="InterPro" id="IPR051796">
    <property type="entry name" value="ISF_SsuE-like"/>
</dbReference>
<dbReference type="SUPFAM" id="SSF52218">
    <property type="entry name" value="Flavoproteins"/>
    <property type="match status" value="1"/>
</dbReference>
<organism evidence="4 5">
    <name type="scientific">Geosporobacter subterraneus DSM 17957</name>
    <dbReference type="NCBI Taxonomy" id="1121919"/>
    <lineage>
        <taxon>Bacteria</taxon>
        <taxon>Bacillati</taxon>
        <taxon>Bacillota</taxon>
        <taxon>Clostridia</taxon>
        <taxon>Peptostreptococcales</taxon>
        <taxon>Thermotaleaceae</taxon>
        <taxon>Geosporobacter</taxon>
    </lineage>
</organism>
<protein>
    <submittedName>
        <fullName evidence="4">NADPH-dependent FMN reductase</fullName>
    </submittedName>
</protein>
<dbReference type="OrthoDB" id="9805976at2"/>
<accession>A0A1M6GXT2</accession>
<sequence>MKALAIMGSPRSKMNTDLLLDTVIEGLHTKGVEVEKIELRKLSMRFCIACDYCAKAGLCVMKDDMAELYHKFDQADIVVIGSPLYFNSVSSITKIMVDRCQAFWSSKYILQQSSIDRNKKRNGLFICTAGSQMDEKGFLGATVVMDLFFRAINTNYKYNLLVDHTDDEFVGNRKQLLEEAFALGRNLTQF</sequence>
<proteinExistence type="predicted"/>
<dbReference type="Proteomes" id="UP000184536">
    <property type="component" value="Unassembled WGS sequence"/>
</dbReference>
<evidence type="ECO:0000256" key="2">
    <source>
        <dbReference type="ARBA" id="ARBA00022643"/>
    </source>
</evidence>
<dbReference type="Gene3D" id="3.40.50.360">
    <property type="match status" value="1"/>
</dbReference>